<comment type="catalytic activity">
    <reaction evidence="2">
        <text>L-lysyl-[protein] + 2-oxoglutarate + O2 = 4-hydroxy-L-lysyl-[protein] + succinate + CO2</text>
        <dbReference type="Rhea" id="RHEA:57156"/>
        <dbReference type="Rhea" id="RHEA-COMP:9752"/>
        <dbReference type="Rhea" id="RHEA-COMP:15084"/>
        <dbReference type="ChEBI" id="CHEBI:15379"/>
        <dbReference type="ChEBI" id="CHEBI:16526"/>
        <dbReference type="ChEBI" id="CHEBI:16810"/>
        <dbReference type="ChEBI" id="CHEBI:29969"/>
        <dbReference type="ChEBI" id="CHEBI:30031"/>
        <dbReference type="ChEBI" id="CHEBI:141495"/>
    </reaction>
</comment>
<sequence length="381" mass="44313">MNTDHSIDTISAPSHIIPRIKVFGNSPSPEEIRDNYIAKNLPFILTGDACLSTNSIPWKVFDEWLVCSENGQVSQLDVEHIIRHYGEDVVPVADCSKQEYGTHPKTEMKFTEFLSRMGGGDCCLYLKDYHFVRMHEDVKLYETPAYFTSDWLNEYCVDNGKDDYRFVYLGSTGSWTPFHADVLHSFSWSANIVGKKRWILYPPGKEELMKDQLGNLPFDVTIEPYTLPTHPSYPHRVEVTQSSREIIFVPSGWHHQVHNLETTLSVNHNWFNGCNAEKCWNYLKYNLQLVEKEISEFKDSMTDWESHCQVLLRAHMGFHFEDFIEILIHIANKRLGMNRPQVFDLVALRDMFRQIANVNSSSRTTIETLVKEINKTLQYYI</sequence>
<dbReference type="SUPFAM" id="SSF51197">
    <property type="entry name" value="Clavaminate synthase-like"/>
    <property type="match status" value="1"/>
</dbReference>
<evidence type="ECO:0000259" key="4">
    <source>
        <dbReference type="PROSITE" id="PS51184"/>
    </source>
</evidence>
<comment type="similarity">
    <text evidence="1">Belongs to the JMJD6 family.</text>
</comment>
<dbReference type="PANTHER" id="PTHR12480:SF6">
    <property type="entry name" value="2-OXOGLUTARATE AND IRON-DEPENDENT OXYGENASE JMJD4"/>
    <property type="match status" value="1"/>
</dbReference>
<protein>
    <recommendedName>
        <fullName evidence="3">Jumonji domain-containing protein 4</fullName>
    </recommendedName>
</protein>
<dbReference type="Proteomes" id="UP000593567">
    <property type="component" value="Unassembled WGS sequence"/>
</dbReference>
<organism evidence="5 6">
    <name type="scientific">Bugula neritina</name>
    <name type="common">Brown bryozoan</name>
    <name type="synonym">Sertularia neritina</name>
    <dbReference type="NCBI Taxonomy" id="10212"/>
    <lineage>
        <taxon>Eukaryota</taxon>
        <taxon>Metazoa</taxon>
        <taxon>Spiralia</taxon>
        <taxon>Lophotrochozoa</taxon>
        <taxon>Bryozoa</taxon>
        <taxon>Gymnolaemata</taxon>
        <taxon>Cheilostomatida</taxon>
        <taxon>Flustrina</taxon>
        <taxon>Buguloidea</taxon>
        <taxon>Bugulidae</taxon>
        <taxon>Bugula</taxon>
    </lineage>
</organism>
<dbReference type="GO" id="GO:0043565">
    <property type="term" value="F:sequence-specific DNA binding"/>
    <property type="evidence" value="ECO:0007669"/>
    <property type="project" value="TreeGrafter"/>
</dbReference>
<dbReference type="Gene3D" id="2.60.120.650">
    <property type="entry name" value="Cupin"/>
    <property type="match status" value="1"/>
</dbReference>
<reference evidence="5" key="1">
    <citation type="submission" date="2020-06" db="EMBL/GenBank/DDBJ databases">
        <title>Draft genome of Bugula neritina, a colonial animal packing powerful symbionts and potential medicines.</title>
        <authorList>
            <person name="Rayko M."/>
        </authorList>
    </citation>
    <scope>NUCLEOTIDE SEQUENCE [LARGE SCALE GENOMIC DNA]</scope>
    <source>
        <strain evidence="5">Kwan_BN1</strain>
    </source>
</reference>
<proteinExistence type="inferred from homology"/>
<dbReference type="GO" id="GO:0045905">
    <property type="term" value="P:positive regulation of translational termination"/>
    <property type="evidence" value="ECO:0007669"/>
    <property type="project" value="TreeGrafter"/>
</dbReference>
<dbReference type="InterPro" id="IPR050910">
    <property type="entry name" value="JMJD6_ArgDemeth/LysHydrox"/>
</dbReference>
<comment type="caution">
    <text evidence="5">The sequence shown here is derived from an EMBL/GenBank/DDBJ whole genome shotgun (WGS) entry which is preliminary data.</text>
</comment>
<dbReference type="GO" id="GO:0016706">
    <property type="term" value="F:2-oxoglutarate-dependent dioxygenase activity"/>
    <property type="evidence" value="ECO:0007669"/>
    <property type="project" value="TreeGrafter"/>
</dbReference>
<evidence type="ECO:0000313" key="6">
    <source>
        <dbReference type="Proteomes" id="UP000593567"/>
    </source>
</evidence>
<dbReference type="OrthoDB" id="203487at2759"/>
<feature type="domain" description="JmjC" evidence="4">
    <location>
        <begin position="132"/>
        <end position="287"/>
    </location>
</feature>
<dbReference type="GO" id="GO:0005737">
    <property type="term" value="C:cytoplasm"/>
    <property type="evidence" value="ECO:0007669"/>
    <property type="project" value="TreeGrafter"/>
</dbReference>
<dbReference type="GO" id="GO:0005634">
    <property type="term" value="C:nucleus"/>
    <property type="evidence" value="ECO:0007669"/>
    <property type="project" value="TreeGrafter"/>
</dbReference>
<dbReference type="EMBL" id="VXIV02002453">
    <property type="protein sequence ID" value="KAF6025504.1"/>
    <property type="molecule type" value="Genomic_DNA"/>
</dbReference>
<gene>
    <name evidence="5" type="ORF">EB796_016186</name>
</gene>
<dbReference type="InterPro" id="IPR003347">
    <property type="entry name" value="JmjC_dom"/>
</dbReference>
<evidence type="ECO:0000313" key="5">
    <source>
        <dbReference type="EMBL" id="KAF6025504.1"/>
    </source>
</evidence>
<name>A0A7J7JIP8_BUGNE</name>
<dbReference type="PANTHER" id="PTHR12480">
    <property type="entry name" value="ARGININE DEMETHYLASE AND LYSYL-HYDROXYLASE JMJD"/>
    <property type="match status" value="1"/>
</dbReference>
<keyword evidence="6" id="KW-1185">Reference proteome</keyword>
<evidence type="ECO:0000256" key="3">
    <source>
        <dbReference type="ARBA" id="ARBA00082904"/>
    </source>
</evidence>
<evidence type="ECO:0000256" key="1">
    <source>
        <dbReference type="ARBA" id="ARBA00038068"/>
    </source>
</evidence>
<evidence type="ECO:0000256" key="2">
    <source>
        <dbReference type="ARBA" id="ARBA00047762"/>
    </source>
</evidence>
<accession>A0A7J7JIP8</accession>
<dbReference type="AlphaFoldDB" id="A0A7J7JIP8"/>
<dbReference type="Pfam" id="PF02373">
    <property type="entry name" value="JmjC"/>
    <property type="match status" value="1"/>
</dbReference>
<dbReference type="SMART" id="SM00558">
    <property type="entry name" value="JmjC"/>
    <property type="match status" value="1"/>
</dbReference>
<dbReference type="PROSITE" id="PS51184">
    <property type="entry name" value="JMJC"/>
    <property type="match status" value="1"/>
</dbReference>